<dbReference type="EMBL" id="CP136920">
    <property type="protein sequence ID" value="WOO42691.1"/>
    <property type="molecule type" value="Genomic_DNA"/>
</dbReference>
<dbReference type="AlphaFoldDB" id="A0AAQ3QUS0"/>
<proteinExistence type="predicted"/>
<accession>A0AAQ3QUS0</accession>
<sequence length="184" mass="20282">MSTDYSKAITQALNKLRNEVGADNSLSKDEKESYKMVISRMRKLARDEASGELPDEAKLPSVDTFLIALQKSISRVSRDSAEVAPDQARSLISGSVAFDVSLQCDLEPLSQKLYLTSGDDGYPLKLVGNINTDVDIDVYQPVEEETENANVSPDSKEKDTNAKRTKKTAKKKKTAVKKTHGRKS</sequence>
<evidence type="ECO:0000313" key="3">
    <source>
        <dbReference type="Proteomes" id="UP001304300"/>
    </source>
</evidence>
<protein>
    <submittedName>
        <fullName evidence="2">Uncharacterized protein</fullName>
    </submittedName>
</protein>
<feature type="region of interest" description="Disordered" evidence="1">
    <location>
        <begin position="142"/>
        <end position="184"/>
    </location>
</feature>
<evidence type="ECO:0000256" key="1">
    <source>
        <dbReference type="SAM" id="MobiDB-lite"/>
    </source>
</evidence>
<dbReference type="KEGG" id="puo:RZN69_06270"/>
<organism evidence="2 3">
    <name type="scientific">Rubellicoccus peritrichatus</name>
    <dbReference type="NCBI Taxonomy" id="3080537"/>
    <lineage>
        <taxon>Bacteria</taxon>
        <taxon>Pseudomonadati</taxon>
        <taxon>Verrucomicrobiota</taxon>
        <taxon>Opitutia</taxon>
        <taxon>Puniceicoccales</taxon>
        <taxon>Cerasicoccaceae</taxon>
        <taxon>Rubellicoccus</taxon>
    </lineage>
</organism>
<dbReference type="Proteomes" id="UP001304300">
    <property type="component" value="Chromosome"/>
</dbReference>
<dbReference type="RefSeq" id="WP_317835216.1">
    <property type="nucleotide sequence ID" value="NZ_CP136920.1"/>
</dbReference>
<gene>
    <name evidence="2" type="ORF">RZN69_06270</name>
</gene>
<evidence type="ECO:0000313" key="2">
    <source>
        <dbReference type="EMBL" id="WOO42691.1"/>
    </source>
</evidence>
<reference evidence="2 3" key="1">
    <citation type="submission" date="2023-10" db="EMBL/GenBank/DDBJ databases">
        <title>Rubellicoccus peritrichatus gen. nov., sp. nov., isolated from an algae of coral reef tank.</title>
        <authorList>
            <person name="Luo J."/>
        </authorList>
    </citation>
    <scope>NUCLEOTIDE SEQUENCE [LARGE SCALE GENOMIC DNA]</scope>
    <source>
        <strain evidence="2 3">CR14</strain>
    </source>
</reference>
<name>A0AAQ3QUS0_9BACT</name>
<keyword evidence="3" id="KW-1185">Reference proteome</keyword>
<feature type="compositionally biased region" description="Basic residues" evidence="1">
    <location>
        <begin position="163"/>
        <end position="184"/>
    </location>
</feature>